<sequence>MTHAASPQGWRARRELSIRSRWSRGSLAALSAPEPNSARHEGKSLLPDGGHIG</sequence>
<name>I8I396_9GAMM</name>
<evidence type="ECO:0000256" key="1">
    <source>
        <dbReference type="SAM" id="MobiDB-lite"/>
    </source>
</evidence>
<protein>
    <submittedName>
        <fullName evidence="2">Uncharacterized protein</fullName>
    </submittedName>
</protein>
<dbReference type="EMBL" id="AKGD01000001">
    <property type="protein sequence ID" value="EIT70451.1"/>
    <property type="molecule type" value="Genomic_DNA"/>
</dbReference>
<dbReference type="Proteomes" id="UP000003704">
    <property type="component" value="Unassembled WGS sequence"/>
</dbReference>
<proteinExistence type="predicted"/>
<organism evidence="2 3">
    <name type="scientific">Hydrocarboniphaga effusa AP103</name>
    <dbReference type="NCBI Taxonomy" id="1172194"/>
    <lineage>
        <taxon>Bacteria</taxon>
        <taxon>Pseudomonadati</taxon>
        <taxon>Pseudomonadota</taxon>
        <taxon>Gammaproteobacteria</taxon>
        <taxon>Nevskiales</taxon>
        <taxon>Nevskiaceae</taxon>
        <taxon>Hydrocarboniphaga</taxon>
    </lineage>
</organism>
<reference evidence="2 3" key="1">
    <citation type="journal article" date="2012" name="J. Bacteriol.">
        <title>Genome Sequence of n-Alkane-Degrading Hydrocarboniphaga effusa Strain AP103T (ATCC BAA-332T).</title>
        <authorList>
            <person name="Chang H.K."/>
            <person name="Zylstra G.J."/>
            <person name="Chae J.C."/>
        </authorList>
    </citation>
    <scope>NUCLEOTIDE SEQUENCE [LARGE SCALE GENOMIC DNA]</scope>
    <source>
        <strain evidence="2 3">AP103</strain>
    </source>
</reference>
<accession>I8I396</accession>
<comment type="caution">
    <text evidence="2">The sequence shown here is derived from an EMBL/GenBank/DDBJ whole genome shotgun (WGS) entry which is preliminary data.</text>
</comment>
<keyword evidence="3" id="KW-1185">Reference proteome</keyword>
<evidence type="ECO:0000313" key="3">
    <source>
        <dbReference type="Proteomes" id="UP000003704"/>
    </source>
</evidence>
<evidence type="ECO:0000313" key="2">
    <source>
        <dbReference type="EMBL" id="EIT70451.1"/>
    </source>
</evidence>
<feature type="region of interest" description="Disordered" evidence="1">
    <location>
        <begin position="28"/>
        <end position="53"/>
    </location>
</feature>
<gene>
    <name evidence="2" type="ORF">WQQ_05880</name>
</gene>
<dbReference type="AlphaFoldDB" id="I8I396"/>